<feature type="binding site" evidence="1">
    <location>
        <position position="406"/>
    </location>
    <ligand>
        <name>Mg(2+)</name>
        <dbReference type="ChEBI" id="CHEBI:18420"/>
        <label>1</label>
    </ligand>
</feature>
<dbReference type="Pfam" id="PF03747">
    <property type="entry name" value="ADP_ribosyl_GH"/>
    <property type="match status" value="1"/>
</dbReference>
<dbReference type="Proteomes" id="UP000431401">
    <property type="component" value="Unassembled WGS sequence"/>
</dbReference>
<protein>
    <recommendedName>
        <fullName evidence="4">ADP-ribosylglycohydrolase</fullName>
    </recommendedName>
</protein>
<dbReference type="AlphaFoldDB" id="A0A7K0E0E9"/>
<comment type="cofactor">
    <cofactor evidence="1">
        <name>Mg(2+)</name>
        <dbReference type="ChEBI" id="CHEBI:18420"/>
    </cofactor>
    <text evidence="1">Binds 2 magnesium ions per subunit.</text>
</comment>
<evidence type="ECO:0000256" key="1">
    <source>
        <dbReference type="PIRSR" id="PIRSR605502-1"/>
    </source>
</evidence>
<evidence type="ECO:0000313" key="2">
    <source>
        <dbReference type="EMBL" id="MQY31465.1"/>
    </source>
</evidence>
<evidence type="ECO:0000313" key="3">
    <source>
        <dbReference type="Proteomes" id="UP000431401"/>
    </source>
</evidence>
<sequence>MRDSRIRPKGWPADESARRSLKHGNWHADWSTRWRNRVDFRPDSRDVENSDYNQHYVDVEAPLEAELEYSARSDEISGCSNKMKHLLIPTGSEKLRGALVGAGVGDAFAATFHGLTKFPWNSGGAVNVEEKLIDYLPDDNMISSSVSQLMAYCAEGLTRAVGGRRFGRHIDPVSAVQHAYQRWLYHMQEDWEASGEWRRYGGPYARNAGDKDEPDGTLSEETVFQIGILSQDAAIIDALTQFAASGVMSTPAVPRSAARGADVLLRGALAAVWSEDLSQTFSLAVAIAALSHPHPDDYLPAGVLAVILHQQIRGHQFMDCLTAGYQQLTAWPGHERTRTMIDTAVNLLRNEWTPTQTDNLRKYFPGGGADGAEGLAIALYCAMVSDYIREALVLALNYAPDEHRTTVTAATGMLIGAEYGVQAIPTAFRDPVEYTHTLDRLGQDLATELRDVLDQTEWLRRYPPT</sequence>
<gene>
    <name evidence="2" type="ORF">NRB56_70740</name>
</gene>
<dbReference type="InterPro" id="IPR050792">
    <property type="entry name" value="ADP-ribosylglycohydrolase"/>
</dbReference>
<dbReference type="PANTHER" id="PTHR16222:SF12">
    <property type="entry name" value="ADP-RIBOSYLGLYCOHYDROLASE-RELATED"/>
    <property type="match status" value="1"/>
</dbReference>
<dbReference type="GO" id="GO:0046872">
    <property type="term" value="F:metal ion binding"/>
    <property type="evidence" value="ECO:0007669"/>
    <property type="project" value="UniProtKB-KW"/>
</dbReference>
<dbReference type="EMBL" id="WEGI01000019">
    <property type="protein sequence ID" value="MQY31465.1"/>
    <property type="molecule type" value="Genomic_DNA"/>
</dbReference>
<dbReference type="SUPFAM" id="SSF101478">
    <property type="entry name" value="ADP-ribosylglycohydrolase"/>
    <property type="match status" value="1"/>
</dbReference>
<keyword evidence="1" id="KW-0479">Metal-binding</keyword>
<evidence type="ECO:0008006" key="4">
    <source>
        <dbReference type="Google" id="ProtNLM"/>
    </source>
</evidence>
<dbReference type="InterPro" id="IPR005502">
    <property type="entry name" value="Ribosyl_crysJ1"/>
</dbReference>
<accession>A0A7K0E0E9</accession>
<comment type="caution">
    <text evidence="2">The sequence shown here is derived from an EMBL/GenBank/DDBJ whole genome shotgun (WGS) entry which is preliminary data.</text>
</comment>
<organism evidence="2 3">
    <name type="scientific">Nocardia aurantia</name>
    <dbReference type="NCBI Taxonomy" id="2585199"/>
    <lineage>
        <taxon>Bacteria</taxon>
        <taxon>Bacillati</taxon>
        <taxon>Actinomycetota</taxon>
        <taxon>Actinomycetes</taxon>
        <taxon>Mycobacteriales</taxon>
        <taxon>Nocardiaceae</taxon>
        <taxon>Nocardia</taxon>
    </lineage>
</organism>
<keyword evidence="1" id="KW-0460">Magnesium</keyword>
<feature type="binding site" evidence="1">
    <location>
        <position position="401"/>
    </location>
    <ligand>
        <name>Mg(2+)</name>
        <dbReference type="ChEBI" id="CHEBI:18420"/>
        <label>1</label>
    </ligand>
</feature>
<keyword evidence="3" id="KW-1185">Reference proteome</keyword>
<dbReference type="Gene3D" id="1.10.4080.10">
    <property type="entry name" value="ADP-ribosylation/Crystallin J1"/>
    <property type="match status" value="1"/>
</dbReference>
<reference evidence="2 3" key="1">
    <citation type="submission" date="2019-10" db="EMBL/GenBank/DDBJ databases">
        <title>Nocardia macrotermitis sp. nov. and Nocardia aurantia sp. nov., isolated from the gut of fungus growing-termite Macrotermes natalensis.</title>
        <authorList>
            <person name="Benndorf R."/>
            <person name="Schwitalla J."/>
            <person name="Martin K."/>
            <person name="De Beer W."/>
            <person name="Kaster A.-K."/>
            <person name="Vollmers J."/>
            <person name="Poulsen M."/>
            <person name="Beemelmanns C."/>
        </authorList>
    </citation>
    <scope>NUCLEOTIDE SEQUENCE [LARGE SCALE GENOMIC DNA]</scope>
    <source>
        <strain evidence="2 3">RB56</strain>
    </source>
</reference>
<dbReference type="OrthoDB" id="4871367at2"/>
<dbReference type="PANTHER" id="PTHR16222">
    <property type="entry name" value="ADP-RIBOSYLGLYCOHYDROLASE"/>
    <property type="match status" value="1"/>
</dbReference>
<proteinExistence type="predicted"/>
<name>A0A7K0E0E9_9NOCA</name>
<dbReference type="InterPro" id="IPR036705">
    <property type="entry name" value="Ribosyl_crysJ1_sf"/>
</dbReference>